<dbReference type="Pfam" id="PF05637">
    <property type="entry name" value="Glyco_transf_34"/>
    <property type="match status" value="1"/>
</dbReference>
<keyword evidence="4" id="KW-1133">Transmembrane helix</keyword>
<protein>
    <recommendedName>
        <fullName evidence="7">Glycosyltransferase family 34 protein</fullName>
    </recommendedName>
</protein>
<evidence type="ECO:0000256" key="4">
    <source>
        <dbReference type="SAM" id="Phobius"/>
    </source>
</evidence>
<name>A0A8K0VRM7_9PLEO</name>
<evidence type="ECO:0000256" key="3">
    <source>
        <dbReference type="ARBA" id="ARBA00022679"/>
    </source>
</evidence>
<dbReference type="InterPro" id="IPR029044">
    <property type="entry name" value="Nucleotide-diphossugar_trans"/>
</dbReference>
<accession>A0A8K0VRM7</accession>
<keyword evidence="2" id="KW-0328">Glycosyltransferase</keyword>
<feature type="transmembrane region" description="Helical" evidence="4">
    <location>
        <begin position="12"/>
        <end position="33"/>
    </location>
</feature>
<dbReference type="GO" id="GO:0006487">
    <property type="term" value="P:protein N-linked glycosylation"/>
    <property type="evidence" value="ECO:0007669"/>
    <property type="project" value="TreeGrafter"/>
</dbReference>
<organism evidence="5 6">
    <name type="scientific">Paraphoma chrysanthemicola</name>
    <dbReference type="NCBI Taxonomy" id="798071"/>
    <lineage>
        <taxon>Eukaryota</taxon>
        <taxon>Fungi</taxon>
        <taxon>Dikarya</taxon>
        <taxon>Ascomycota</taxon>
        <taxon>Pezizomycotina</taxon>
        <taxon>Dothideomycetes</taxon>
        <taxon>Pleosporomycetidae</taxon>
        <taxon>Pleosporales</taxon>
        <taxon>Pleosporineae</taxon>
        <taxon>Phaeosphaeriaceae</taxon>
        <taxon>Paraphoma</taxon>
    </lineage>
</organism>
<sequence length="429" mass="49055">MVSTHSNFRFPAGLLPKVLVGLLVIGIFFQLQWSSSAPAVRTPVADPVPTSLDDGSQRNWFEDAKKANQVEDEDTTPPQYFADATPSAKAATPSPTAAQPNAIDYSKTFVSYGASKCFPDFDDKMKAAAVERNRTCAKYAPFPSEETRRVAFATISTGKTAEAYQRAIQSQMFASAVKGTSTHILCEQLSDGAWNKIAFLLNLVMNEMLKPAEERLEWVMWIDRDAILLDPCRPLSSFLPPNTTEFQDVNLIFNNDAFGLNAGVFMFKVSDWATDLFNTILAFRYYRPDVQLVLAEQTALEKIIYEEKWKKNVVRVPWYWFNAYPDEEDSVKKYREGLEPENLEWFRARKGDYVVHFAGDDGRSGRMPDWLNMLQEVGNVYEKSEQQRDITNEITKYWASWREKSLTEQQITGEKWKEEHMRSKDKKDG</sequence>
<dbReference type="Proteomes" id="UP000813461">
    <property type="component" value="Unassembled WGS sequence"/>
</dbReference>
<dbReference type="GO" id="GO:0016757">
    <property type="term" value="F:glycosyltransferase activity"/>
    <property type="evidence" value="ECO:0007669"/>
    <property type="project" value="UniProtKB-KW"/>
</dbReference>
<proteinExistence type="inferred from homology"/>
<keyword evidence="3" id="KW-0808">Transferase</keyword>
<evidence type="ECO:0000313" key="6">
    <source>
        <dbReference type="Proteomes" id="UP000813461"/>
    </source>
</evidence>
<dbReference type="PANTHER" id="PTHR31306">
    <property type="entry name" value="ALPHA-1,6-MANNOSYLTRANSFERASE MNN11-RELATED"/>
    <property type="match status" value="1"/>
</dbReference>
<dbReference type="InterPro" id="IPR008630">
    <property type="entry name" value="Glyco_trans_34"/>
</dbReference>
<dbReference type="PANTHER" id="PTHR31306:SF8">
    <property type="entry name" value="GLYCOSYLTRANSFERASE FAMILY 34 PROTEIN"/>
    <property type="match status" value="1"/>
</dbReference>
<gene>
    <name evidence="5" type="ORF">FB567DRAFT_541197</name>
</gene>
<dbReference type="EMBL" id="JAGMVJ010000032">
    <property type="protein sequence ID" value="KAH7068500.1"/>
    <property type="molecule type" value="Genomic_DNA"/>
</dbReference>
<evidence type="ECO:0008006" key="7">
    <source>
        <dbReference type="Google" id="ProtNLM"/>
    </source>
</evidence>
<reference evidence="5" key="1">
    <citation type="journal article" date="2021" name="Nat. Commun.">
        <title>Genetic determinants of endophytism in the Arabidopsis root mycobiome.</title>
        <authorList>
            <person name="Mesny F."/>
            <person name="Miyauchi S."/>
            <person name="Thiergart T."/>
            <person name="Pickel B."/>
            <person name="Atanasova L."/>
            <person name="Karlsson M."/>
            <person name="Huettel B."/>
            <person name="Barry K.W."/>
            <person name="Haridas S."/>
            <person name="Chen C."/>
            <person name="Bauer D."/>
            <person name="Andreopoulos W."/>
            <person name="Pangilinan J."/>
            <person name="LaButti K."/>
            <person name="Riley R."/>
            <person name="Lipzen A."/>
            <person name="Clum A."/>
            <person name="Drula E."/>
            <person name="Henrissat B."/>
            <person name="Kohler A."/>
            <person name="Grigoriev I.V."/>
            <person name="Martin F.M."/>
            <person name="Hacquard S."/>
        </authorList>
    </citation>
    <scope>NUCLEOTIDE SEQUENCE</scope>
    <source>
        <strain evidence="5">MPI-SDFR-AT-0120</strain>
    </source>
</reference>
<dbReference type="GO" id="GO:0000139">
    <property type="term" value="C:Golgi membrane"/>
    <property type="evidence" value="ECO:0007669"/>
    <property type="project" value="TreeGrafter"/>
</dbReference>
<evidence type="ECO:0000256" key="2">
    <source>
        <dbReference type="ARBA" id="ARBA00022676"/>
    </source>
</evidence>
<dbReference type="Gene3D" id="3.90.550.10">
    <property type="entry name" value="Spore Coat Polysaccharide Biosynthesis Protein SpsA, Chain A"/>
    <property type="match status" value="1"/>
</dbReference>
<evidence type="ECO:0000313" key="5">
    <source>
        <dbReference type="EMBL" id="KAH7068500.1"/>
    </source>
</evidence>
<dbReference type="AlphaFoldDB" id="A0A8K0VRM7"/>
<dbReference type="OrthoDB" id="407658at2759"/>
<keyword evidence="4" id="KW-0812">Transmembrane</keyword>
<comment type="similarity">
    <text evidence="1">Belongs to the glycosyltransferase 34 family.</text>
</comment>
<dbReference type="SUPFAM" id="SSF53448">
    <property type="entry name" value="Nucleotide-diphospho-sugar transferases"/>
    <property type="match status" value="1"/>
</dbReference>
<keyword evidence="4" id="KW-0472">Membrane</keyword>
<evidence type="ECO:0000256" key="1">
    <source>
        <dbReference type="ARBA" id="ARBA00005664"/>
    </source>
</evidence>
<comment type="caution">
    <text evidence="5">The sequence shown here is derived from an EMBL/GenBank/DDBJ whole genome shotgun (WGS) entry which is preliminary data.</text>
</comment>
<keyword evidence="6" id="KW-1185">Reference proteome</keyword>